<evidence type="ECO:0000256" key="1">
    <source>
        <dbReference type="SAM" id="MobiDB-lite"/>
    </source>
</evidence>
<reference evidence="2" key="1">
    <citation type="submission" date="2024-04" db="EMBL/GenBank/DDBJ databases">
        <authorList>
            <consortium name="Molecular Ecology Group"/>
        </authorList>
    </citation>
    <scope>NUCLEOTIDE SEQUENCE</scope>
</reference>
<proteinExistence type="predicted"/>
<evidence type="ECO:0000313" key="2">
    <source>
        <dbReference type="EMBL" id="CAL1672246.1"/>
    </source>
</evidence>
<gene>
    <name evidence="2" type="ORF">LPLAT_LOCUS6922</name>
</gene>
<dbReference type="AlphaFoldDB" id="A0AAV2MYW9"/>
<keyword evidence="3" id="KW-1185">Reference proteome</keyword>
<organism evidence="2 3">
    <name type="scientific">Lasius platythorax</name>
    <dbReference type="NCBI Taxonomy" id="488582"/>
    <lineage>
        <taxon>Eukaryota</taxon>
        <taxon>Metazoa</taxon>
        <taxon>Ecdysozoa</taxon>
        <taxon>Arthropoda</taxon>
        <taxon>Hexapoda</taxon>
        <taxon>Insecta</taxon>
        <taxon>Pterygota</taxon>
        <taxon>Neoptera</taxon>
        <taxon>Endopterygota</taxon>
        <taxon>Hymenoptera</taxon>
        <taxon>Apocrita</taxon>
        <taxon>Aculeata</taxon>
        <taxon>Formicoidea</taxon>
        <taxon>Formicidae</taxon>
        <taxon>Formicinae</taxon>
        <taxon>Lasius</taxon>
        <taxon>Lasius</taxon>
    </lineage>
</organism>
<accession>A0AAV2MYW9</accession>
<protein>
    <submittedName>
        <fullName evidence="2">Uncharacterized protein</fullName>
    </submittedName>
</protein>
<sequence length="76" mass="9007">MLRECPLWQRIFMMRQLKLPRDFSLGDVVEIILESKANWKAFSAFVEEAMRDKEEEERKRERAVTSSPSDGDDETK</sequence>
<feature type="compositionally biased region" description="Basic and acidic residues" evidence="1">
    <location>
        <begin position="52"/>
        <end position="63"/>
    </location>
</feature>
<comment type="caution">
    <text evidence="2">The sequence shown here is derived from an EMBL/GenBank/DDBJ whole genome shotgun (WGS) entry which is preliminary data.</text>
</comment>
<dbReference type="EMBL" id="CAXIPU020000468">
    <property type="protein sequence ID" value="CAL1672246.1"/>
    <property type="molecule type" value="Genomic_DNA"/>
</dbReference>
<evidence type="ECO:0000313" key="3">
    <source>
        <dbReference type="Proteomes" id="UP001497644"/>
    </source>
</evidence>
<feature type="region of interest" description="Disordered" evidence="1">
    <location>
        <begin position="52"/>
        <end position="76"/>
    </location>
</feature>
<name>A0AAV2MYW9_9HYME</name>
<dbReference type="Proteomes" id="UP001497644">
    <property type="component" value="Unassembled WGS sequence"/>
</dbReference>